<name>A0A9W9AMH0_9AGAR</name>
<sequence>MPPFNFYDRLRFIFMILLNYRLWDFFLRRLVLQGNWVQSGGPELVGDEDGDNDEVNSRAWSWPSGFKYFLALILPIFSRPDRELNPGPLPILQLHAASKPPEGRIILLDHQADTTKKSSQYQLYEGLRISKILPLFGNGSASIAIGYNHSHNRKDQHPHYSYLTQPCKSQEGRNRQKPTDKLGIADTIQPLGRYSSNNGLVKVVVRRYIR</sequence>
<protein>
    <submittedName>
        <fullName evidence="1">Uncharacterized protein</fullName>
    </submittedName>
</protein>
<dbReference type="AlphaFoldDB" id="A0A9W9AMH0"/>
<reference evidence="1" key="2">
    <citation type="journal article" date="2023" name="Proc. Natl. Acad. Sci. U.S.A.">
        <title>A global phylogenomic analysis of the shiitake genus Lentinula.</title>
        <authorList>
            <person name="Sierra-Patev S."/>
            <person name="Min B."/>
            <person name="Naranjo-Ortiz M."/>
            <person name="Looney B."/>
            <person name="Konkel Z."/>
            <person name="Slot J.C."/>
            <person name="Sakamoto Y."/>
            <person name="Steenwyk J.L."/>
            <person name="Rokas A."/>
            <person name="Carro J."/>
            <person name="Camarero S."/>
            <person name="Ferreira P."/>
            <person name="Molpeceres G."/>
            <person name="Ruiz-Duenas F.J."/>
            <person name="Serrano A."/>
            <person name="Henrissat B."/>
            <person name="Drula E."/>
            <person name="Hughes K.W."/>
            <person name="Mata J.L."/>
            <person name="Ishikawa N.K."/>
            <person name="Vargas-Isla R."/>
            <person name="Ushijima S."/>
            <person name="Smith C.A."/>
            <person name="Donoghue J."/>
            <person name="Ahrendt S."/>
            <person name="Andreopoulos W."/>
            <person name="He G."/>
            <person name="LaButti K."/>
            <person name="Lipzen A."/>
            <person name="Ng V."/>
            <person name="Riley R."/>
            <person name="Sandor L."/>
            <person name="Barry K."/>
            <person name="Martinez A.T."/>
            <person name="Xiao Y."/>
            <person name="Gibbons J.G."/>
            <person name="Terashima K."/>
            <person name="Grigoriev I.V."/>
            <person name="Hibbett D."/>
        </authorList>
    </citation>
    <scope>NUCLEOTIDE SEQUENCE</scope>
    <source>
        <strain evidence="1">Sp2 HRB7682 ss15</strain>
    </source>
</reference>
<dbReference type="Proteomes" id="UP001150238">
    <property type="component" value="Unassembled WGS sequence"/>
</dbReference>
<proteinExistence type="predicted"/>
<reference evidence="1" key="1">
    <citation type="submission" date="2022-08" db="EMBL/GenBank/DDBJ databases">
        <authorList>
            <consortium name="DOE Joint Genome Institute"/>
            <person name="Min B."/>
            <person name="Riley R."/>
            <person name="Sierra-Patev S."/>
            <person name="Naranjo-Ortiz M."/>
            <person name="Looney B."/>
            <person name="Konkel Z."/>
            <person name="Slot J.C."/>
            <person name="Sakamoto Y."/>
            <person name="Steenwyk J.L."/>
            <person name="Rokas A."/>
            <person name="Carro J."/>
            <person name="Camarero S."/>
            <person name="Ferreira P."/>
            <person name="Molpeceres G."/>
            <person name="Ruiz-Duenas F.J."/>
            <person name="Serrano A."/>
            <person name="Henrissat B."/>
            <person name="Drula E."/>
            <person name="Hughes K.W."/>
            <person name="Mata J.L."/>
            <person name="Ishikawa N.K."/>
            <person name="Vargas-Isla R."/>
            <person name="Ushijima S."/>
            <person name="Smith C.A."/>
            <person name="Ahrendt S."/>
            <person name="Andreopoulos W."/>
            <person name="He G."/>
            <person name="Labutti K."/>
            <person name="Lipzen A."/>
            <person name="Ng V."/>
            <person name="Sandor L."/>
            <person name="Barry K."/>
            <person name="Martinez A.T."/>
            <person name="Xiao Y."/>
            <person name="Gibbons J.G."/>
            <person name="Terashima K."/>
            <person name="Hibbett D.S."/>
            <person name="Grigoriev I.V."/>
        </authorList>
    </citation>
    <scope>NUCLEOTIDE SEQUENCE</scope>
    <source>
        <strain evidence="1">Sp2 HRB7682 ss15</strain>
    </source>
</reference>
<accession>A0A9W9AMH0</accession>
<evidence type="ECO:0000313" key="2">
    <source>
        <dbReference type="Proteomes" id="UP001150238"/>
    </source>
</evidence>
<comment type="caution">
    <text evidence="1">The sequence shown here is derived from an EMBL/GenBank/DDBJ whole genome shotgun (WGS) entry which is preliminary data.</text>
</comment>
<dbReference type="EMBL" id="JANVFS010000010">
    <property type="protein sequence ID" value="KAJ4486537.1"/>
    <property type="molecule type" value="Genomic_DNA"/>
</dbReference>
<organism evidence="1 2">
    <name type="scientific">Lentinula lateritia</name>
    <dbReference type="NCBI Taxonomy" id="40482"/>
    <lineage>
        <taxon>Eukaryota</taxon>
        <taxon>Fungi</taxon>
        <taxon>Dikarya</taxon>
        <taxon>Basidiomycota</taxon>
        <taxon>Agaricomycotina</taxon>
        <taxon>Agaricomycetes</taxon>
        <taxon>Agaricomycetidae</taxon>
        <taxon>Agaricales</taxon>
        <taxon>Marasmiineae</taxon>
        <taxon>Omphalotaceae</taxon>
        <taxon>Lentinula</taxon>
    </lineage>
</organism>
<gene>
    <name evidence="1" type="ORF">C8J55DRAFT_487531</name>
</gene>
<evidence type="ECO:0000313" key="1">
    <source>
        <dbReference type="EMBL" id="KAJ4486537.1"/>
    </source>
</evidence>